<evidence type="ECO:0000313" key="2">
    <source>
        <dbReference type="Proteomes" id="UP000789405"/>
    </source>
</evidence>
<gene>
    <name evidence="1" type="ORF">DERYTH_LOCUS914</name>
</gene>
<comment type="caution">
    <text evidence="1">The sequence shown here is derived from an EMBL/GenBank/DDBJ whole genome shotgun (WGS) entry which is preliminary data.</text>
</comment>
<keyword evidence="2" id="KW-1185">Reference proteome</keyword>
<proteinExistence type="predicted"/>
<protein>
    <submittedName>
        <fullName evidence="1">25404_t:CDS:1</fullName>
    </submittedName>
</protein>
<evidence type="ECO:0000313" key="1">
    <source>
        <dbReference type="EMBL" id="CAG8459032.1"/>
    </source>
</evidence>
<dbReference type="EMBL" id="CAJVPY010000226">
    <property type="protein sequence ID" value="CAG8459032.1"/>
    <property type="molecule type" value="Genomic_DNA"/>
</dbReference>
<dbReference type="AlphaFoldDB" id="A0A9N8YYS8"/>
<accession>A0A9N8YYS8</accession>
<organism evidence="1 2">
    <name type="scientific">Dentiscutata erythropus</name>
    <dbReference type="NCBI Taxonomy" id="1348616"/>
    <lineage>
        <taxon>Eukaryota</taxon>
        <taxon>Fungi</taxon>
        <taxon>Fungi incertae sedis</taxon>
        <taxon>Mucoromycota</taxon>
        <taxon>Glomeromycotina</taxon>
        <taxon>Glomeromycetes</taxon>
        <taxon>Diversisporales</taxon>
        <taxon>Gigasporaceae</taxon>
        <taxon>Dentiscutata</taxon>
    </lineage>
</organism>
<dbReference type="Proteomes" id="UP000789405">
    <property type="component" value="Unassembled WGS sequence"/>
</dbReference>
<reference evidence="1" key="1">
    <citation type="submission" date="2021-06" db="EMBL/GenBank/DDBJ databases">
        <authorList>
            <person name="Kallberg Y."/>
            <person name="Tangrot J."/>
            <person name="Rosling A."/>
        </authorList>
    </citation>
    <scope>NUCLEOTIDE SEQUENCE</scope>
    <source>
        <strain evidence="1">MA453B</strain>
    </source>
</reference>
<name>A0A9N8YYS8_9GLOM</name>
<sequence>MSNIEDINSEVQDIKHVNSKVQDVEHVDNEIQNIKDIENIKNIDNKAKDIDSGKHSLVGEYLFMNWNIK</sequence>